<dbReference type="EMBL" id="JARJCM010000001">
    <property type="protein sequence ID" value="KAJ7047686.1"/>
    <property type="molecule type" value="Genomic_DNA"/>
</dbReference>
<organism evidence="3 4">
    <name type="scientific">Mycena alexandri</name>
    <dbReference type="NCBI Taxonomy" id="1745969"/>
    <lineage>
        <taxon>Eukaryota</taxon>
        <taxon>Fungi</taxon>
        <taxon>Dikarya</taxon>
        <taxon>Basidiomycota</taxon>
        <taxon>Agaricomycotina</taxon>
        <taxon>Agaricomycetes</taxon>
        <taxon>Agaricomycetidae</taxon>
        <taxon>Agaricales</taxon>
        <taxon>Marasmiineae</taxon>
        <taxon>Mycenaceae</taxon>
        <taxon>Mycena</taxon>
    </lineage>
</organism>
<feature type="region of interest" description="Disordered" evidence="1">
    <location>
        <begin position="1137"/>
        <end position="1205"/>
    </location>
</feature>
<feature type="compositionally biased region" description="Basic and acidic residues" evidence="1">
    <location>
        <begin position="1301"/>
        <end position="1329"/>
    </location>
</feature>
<feature type="region of interest" description="Disordered" evidence="1">
    <location>
        <begin position="63"/>
        <end position="292"/>
    </location>
</feature>
<dbReference type="PANTHER" id="PTHR35711:SF1">
    <property type="entry name" value="ECTODERMAL, ISOFORM F"/>
    <property type="match status" value="1"/>
</dbReference>
<comment type="caution">
    <text evidence="3">The sequence shown here is derived from an EMBL/GenBank/DDBJ whole genome shotgun (WGS) entry which is preliminary data.</text>
</comment>
<sequence>MSLPIKRAPRTYGRPKDVVSDEPNASLQQSGSAWGSRLANTVPVASHFTPEIAEYSHLSRQSSAVDVAEEQGSDEELNDASGGFQFSWKAKMKEIDEKMSEDEDDSAVPNIQDASYRAPQTHSPSIVPDKDAYGTVPTSPSAQQAPLLEQDVFSGSLSTLTASSVASDAPASPPITSRRRTKQRAVVTSDEEEDSDDDTKKSPEFPHPIASPKTRLSSTPPTSDEEMPSRIAPSSRSKGKGKPPTSRTQVPALRFDDEPISGHRKRPSEVPTKSKLRAPTKKDRLETVRDRGRIAVGQRAAVQHADNSGNLSLQTFFQNIGAPSGLRAHSALTRSATLDDPISSFSSSPGDRRAPSVSMEVVDDVLSPPPPLPETNVAPKVELRALDDSDDDENLPEITDILNVVKRDKTQAEKQRELMARKLKYAGDTTRHGIYDSEEDDDLEIGSASSNPKDIIVERASGSAHKPSEGRKRQLALGGVSRAQQRMKQNASPLKALPLTSGRRVTQEQLTKNLARLVAQTNVEATKRKEDEWVKRGGQVTAVAGGAEEGLVLRNDAIKVYAEQGRKNAEAREARMNIDLDDEDDDMSDADWTEEKDPGSTQVQEDSDAEDADTTMVNEDEGEDEENKSPSHLKSRVPRRTRAVIDSDSENDENAPPVAKSASVVLRESILQEDSDENLVSPVDLVGAAIHRGSASSTDERTEDEGDKENNTRLMYDRGDDKENKAVPRHPLGSRPGLGRQGSLFGLEDGMQRSLSMSPGDQEPTSEEENDENDAGGDKRRPLQNLLADEDPFLAAPGPSPVVDFAARLQQASPLSSQRTDAPESTLQASFDPAQFRTKGSSQFSDDESTGFKGAPLQPGFSDFFESGTEQQQKVPKRPLALSFSVESIAGLSALRKKNVSLDLTQDLEPAFEAGDVVKRQDAAIFEKEQGYLWETMNKKPETKTQELYVNDHGFLTQTRPEGEEAEVYMPSSPSQSGSFFGTQRSGLLEAHSSLRRPLRTLSLTESAGFDRSPSPLRRLAKRTRTPSPNSTRSSPSLSPARRAKNAFDLLRRDTLSMRAPRPKKPLLDKSEFVAEEAQESDDDEMMVFGENKRVAGDEEEDGEDLDRTLVTLVDDKDMDEETVAADRVLEKFQEHAHEDDLANEKLQQAVVQGELRKKRRNRGLGLDDSDDEDEEDEMRARKMRRGLNEPRIGSDISKLANDPNTSGFYEVYRGDLLNSDPAEFAYLEETQPEAGQDVEMESDDEGRQEVITAKELTEKLREAARQEYEPEEEFNAHDVTWVDDGDSDGETQTKVKAVSRQHEARNGAEIAQRERERLASWAKTEGRSRNAGTGRASGRNAVTGQVRAKTGGGSLRAGGQGATKPTETRRPLAAKPSVLTKVASERSTRFV</sequence>
<evidence type="ECO:0000259" key="2">
    <source>
        <dbReference type="Pfam" id="PF09444"/>
    </source>
</evidence>
<protein>
    <recommendedName>
        <fullName evidence="2">DNA replication checkpoint mediator MRC1 domain-containing protein</fullName>
    </recommendedName>
</protein>
<evidence type="ECO:0000256" key="1">
    <source>
        <dbReference type="SAM" id="MobiDB-lite"/>
    </source>
</evidence>
<name>A0AAD6TJD7_9AGAR</name>
<evidence type="ECO:0000313" key="3">
    <source>
        <dbReference type="EMBL" id="KAJ7047686.1"/>
    </source>
</evidence>
<proteinExistence type="predicted"/>
<feature type="region of interest" description="Disordered" evidence="1">
    <location>
        <begin position="1006"/>
        <end position="1087"/>
    </location>
</feature>
<feature type="compositionally biased region" description="Acidic residues" evidence="1">
    <location>
        <begin position="579"/>
        <end position="592"/>
    </location>
</feature>
<dbReference type="Proteomes" id="UP001218188">
    <property type="component" value="Unassembled WGS sequence"/>
</dbReference>
<feature type="compositionally biased region" description="Acidic residues" evidence="1">
    <location>
        <begin position="1074"/>
        <end position="1086"/>
    </location>
</feature>
<feature type="compositionally biased region" description="Basic and acidic residues" evidence="1">
    <location>
        <begin position="280"/>
        <end position="292"/>
    </location>
</feature>
<feature type="region of interest" description="Disordered" evidence="1">
    <location>
        <begin position="1"/>
        <end position="36"/>
    </location>
</feature>
<feature type="compositionally biased region" description="Low complexity" evidence="1">
    <location>
        <begin position="154"/>
        <end position="170"/>
    </location>
</feature>
<feature type="compositionally biased region" description="Acidic residues" evidence="1">
    <location>
        <begin position="764"/>
        <end position="775"/>
    </location>
</feature>
<feature type="region of interest" description="Disordered" evidence="1">
    <location>
        <begin position="691"/>
        <end position="872"/>
    </location>
</feature>
<feature type="compositionally biased region" description="Low complexity" evidence="1">
    <location>
        <begin position="1026"/>
        <end position="1041"/>
    </location>
</feature>
<gene>
    <name evidence="3" type="ORF">C8F04DRAFT_1286346</name>
</gene>
<feature type="compositionally biased region" description="Acidic residues" evidence="1">
    <location>
        <begin position="1168"/>
        <end position="1178"/>
    </location>
</feature>
<feature type="compositionally biased region" description="Polar residues" evidence="1">
    <location>
        <begin position="810"/>
        <end position="829"/>
    </location>
</feature>
<feature type="compositionally biased region" description="Acidic residues" evidence="1">
    <location>
        <begin position="605"/>
        <end position="626"/>
    </location>
</feature>
<dbReference type="Pfam" id="PF09444">
    <property type="entry name" value="MRC1"/>
    <property type="match status" value="1"/>
</dbReference>
<feature type="region of interest" description="Disordered" evidence="1">
    <location>
        <begin position="432"/>
        <end position="453"/>
    </location>
</feature>
<feature type="region of interest" description="Disordered" evidence="1">
    <location>
        <begin position="567"/>
        <end position="662"/>
    </location>
</feature>
<reference evidence="3" key="1">
    <citation type="submission" date="2023-03" db="EMBL/GenBank/DDBJ databases">
        <title>Massive genome expansion in bonnet fungi (Mycena s.s.) driven by repeated elements and novel gene families across ecological guilds.</title>
        <authorList>
            <consortium name="Lawrence Berkeley National Laboratory"/>
            <person name="Harder C.B."/>
            <person name="Miyauchi S."/>
            <person name="Viragh M."/>
            <person name="Kuo A."/>
            <person name="Thoen E."/>
            <person name="Andreopoulos B."/>
            <person name="Lu D."/>
            <person name="Skrede I."/>
            <person name="Drula E."/>
            <person name="Henrissat B."/>
            <person name="Morin E."/>
            <person name="Kohler A."/>
            <person name="Barry K."/>
            <person name="LaButti K."/>
            <person name="Morin E."/>
            <person name="Salamov A."/>
            <person name="Lipzen A."/>
            <person name="Mereny Z."/>
            <person name="Hegedus B."/>
            <person name="Baldrian P."/>
            <person name="Stursova M."/>
            <person name="Weitz H."/>
            <person name="Taylor A."/>
            <person name="Grigoriev I.V."/>
            <person name="Nagy L.G."/>
            <person name="Martin F."/>
            <person name="Kauserud H."/>
        </authorList>
    </citation>
    <scope>NUCLEOTIDE SEQUENCE</scope>
    <source>
        <strain evidence="3">CBHHK200</strain>
    </source>
</reference>
<evidence type="ECO:0000313" key="4">
    <source>
        <dbReference type="Proteomes" id="UP001218188"/>
    </source>
</evidence>
<feature type="compositionally biased region" description="Acidic residues" evidence="1">
    <location>
        <begin position="67"/>
        <end position="78"/>
    </location>
</feature>
<accession>A0AAD6TJD7</accession>
<feature type="compositionally biased region" description="Gly residues" evidence="1">
    <location>
        <begin position="1351"/>
        <end position="1362"/>
    </location>
</feature>
<keyword evidence="4" id="KW-1185">Reference proteome</keyword>
<feature type="region of interest" description="Disordered" evidence="1">
    <location>
        <begin position="1264"/>
        <end position="1392"/>
    </location>
</feature>
<feature type="compositionally biased region" description="Basic and acidic residues" evidence="1">
    <location>
        <begin position="567"/>
        <end position="578"/>
    </location>
</feature>
<feature type="domain" description="DNA replication checkpoint mediator MRC1" evidence="2">
    <location>
        <begin position="1070"/>
        <end position="1211"/>
    </location>
</feature>
<feature type="compositionally biased region" description="Polar residues" evidence="1">
    <location>
        <begin position="23"/>
        <end position="33"/>
    </location>
</feature>
<feature type="compositionally biased region" description="Basic and acidic residues" evidence="1">
    <location>
        <begin position="708"/>
        <end position="726"/>
    </location>
</feature>
<dbReference type="InterPro" id="IPR018564">
    <property type="entry name" value="Repl_chkpnt_MRC1_dom"/>
</dbReference>
<feature type="compositionally biased region" description="Basic residues" evidence="1">
    <location>
        <begin position="631"/>
        <end position="642"/>
    </location>
</feature>
<dbReference type="PANTHER" id="PTHR35711">
    <property type="entry name" value="EXPRESSED PROTEIN"/>
    <property type="match status" value="1"/>
</dbReference>